<keyword evidence="5 8" id="KW-0812">Transmembrane</keyword>
<evidence type="ECO:0000256" key="5">
    <source>
        <dbReference type="ARBA" id="ARBA00022692"/>
    </source>
</evidence>
<comment type="caution">
    <text evidence="9">The sequence shown here is derived from an EMBL/GenBank/DDBJ whole genome shotgun (WGS) entry which is preliminary data.</text>
</comment>
<name>A0ABX1LWH1_9CYAN</name>
<dbReference type="InterPro" id="IPR050297">
    <property type="entry name" value="LipidA_mod_glycosyltrf_83"/>
</dbReference>
<proteinExistence type="predicted"/>
<dbReference type="RefSeq" id="WP_169364796.1">
    <property type="nucleotide sequence ID" value="NZ_JAAVJL010000002.1"/>
</dbReference>
<sequence>MQLNISKLNFLSNKKPWLVFIFFTLLVVVLRWSSFYRTVIDWDESLYLLVAKAWADGNPPYTAIWDNKPPGIYLIFLAAITTLGHSVIPIRIFACVFIATTSFFLSKIGSLVEKNGNIIGLLAGVLYAIATLSNGGLAANTEIFFTTFVAIAIYIFFSHNFYDEEITHTKYTTLFGVGFLLGIAFEIKYVVLFDFIALSLILMSTLIFKVQSHKKYWLIVKTFSVLILGFTLPFIAFSFYFWVIGHFDEYFYANFTANKLRTIDIQFSFIEPFKAIYQKSRIDIIIWLSMPFLTVICFSITKKNNHIISTISVREKWLLSSLMFWMFTILMGIYITLRGSFYGHYFIQVLPILCFVVAYILINLIFGSREIGQITIKQYMILGFLLALLIGNPGTFRALESSVKYIYFRNIQGFEEWGDTAALISKYLKNKVNSNDYIYVVNEVPIVYFLTNTKTPTRYAFPPFLFIQSDLPNITGVEPHEELDLILQKRPLYIIKWMSFGDSHYVGINKIFLNKLDQALSENYQFETSIDNLGLYRLKNRT</sequence>
<keyword evidence="10" id="KW-1185">Reference proteome</keyword>
<keyword evidence="2" id="KW-1003">Cell membrane</keyword>
<dbReference type="PANTHER" id="PTHR33908">
    <property type="entry name" value="MANNOSYLTRANSFERASE YKCB-RELATED"/>
    <property type="match status" value="1"/>
</dbReference>
<accession>A0ABX1LWH1</accession>
<evidence type="ECO:0000313" key="10">
    <source>
        <dbReference type="Proteomes" id="UP000738376"/>
    </source>
</evidence>
<evidence type="ECO:0000256" key="8">
    <source>
        <dbReference type="SAM" id="Phobius"/>
    </source>
</evidence>
<evidence type="ECO:0000313" key="9">
    <source>
        <dbReference type="EMBL" id="NMF59811.1"/>
    </source>
</evidence>
<reference evidence="9 10" key="1">
    <citation type="submission" date="2020-03" db="EMBL/GenBank/DDBJ databases">
        <title>Draft Genome Sequence of 2-Methylisoborneol Producing Pseudanabaena yagii Strain GIHE-NHR1 Isolated from North Han River in South Korea.</title>
        <authorList>
            <person name="Jeong J."/>
        </authorList>
    </citation>
    <scope>NUCLEOTIDE SEQUENCE [LARGE SCALE GENOMIC DNA]</scope>
    <source>
        <strain evidence="9 10">GIHE-NHR1</strain>
    </source>
</reference>
<feature type="transmembrane region" description="Helical" evidence="8">
    <location>
        <begin position="143"/>
        <end position="162"/>
    </location>
</feature>
<feature type="transmembrane region" description="Helical" evidence="8">
    <location>
        <begin position="72"/>
        <end position="105"/>
    </location>
</feature>
<evidence type="ECO:0000256" key="1">
    <source>
        <dbReference type="ARBA" id="ARBA00004651"/>
    </source>
</evidence>
<dbReference type="PANTHER" id="PTHR33908:SF11">
    <property type="entry name" value="MEMBRANE PROTEIN"/>
    <property type="match status" value="1"/>
</dbReference>
<dbReference type="Proteomes" id="UP000738376">
    <property type="component" value="Unassembled WGS sequence"/>
</dbReference>
<keyword evidence="3" id="KW-0328">Glycosyltransferase</keyword>
<feature type="transmembrane region" description="Helical" evidence="8">
    <location>
        <begin position="317"/>
        <end position="337"/>
    </location>
</feature>
<feature type="transmembrane region" description="Helical" evidence="8">
    <location>
        <begin position="117"/>
        <end position="137"/>
    </location>
</feature>
<evidence type="ECO:0000256" key="6">
    <source>
        <dbReference type="ARBA" id="ARBA00022989"/>
    </source>
</evidence>
<comment type="subcellular location">
    <subcellularLocation>
        <location evidence="1">Cell membrane</location>
        <topology evidence="1">Multi-pass membrane protein</topology>
    </subcellularLocation>
</comment>
<gene>
    <name evidence="9" type="ORF">HC246_17745</name>
</gene>
<keyword evidence="4" id="KW-0808">Transferase</keyword>
<feature type="transmembrane region" description="Helical" evidence="8">
    <location>
        <begin position="379"/>
        <end position="399"/>
    </location>
</feature>
<feature type="transmembrane region" description="Helical" evidence="8">
    <location>
        <begin position="222"/>
        <end position="243"/>
    </location>
</feature>
<organism evidence="9 10">
    <name type="scientific">Pseudanabaena yagii GIHE-NHR1</name>
    <dbReference type="NCBI Taxonomy" id="2722753"/>
    <lineage>
        <taxon>Bacteria</taxon>
        <taxon>Bacillati</taxon>
        <taxon>Cyanobacteriota</taxon>
        <taxon>Cyanophyceae</taxon>
        <taxon>Pseudanabaenales</taxon>
        <taxon>Pseudanabaenaceae</taxon>
        <taxon>Pseudanabaena</taxon>
        <taxon>Pseudanabaena yagii</taxon>
    </lineage>
</organism>
<evidence type="ECO:0000256" key="2">
    <source>
        <dbReference type="ARBA" id="ARBA00022475"/>
    </source>
</evidence>
<evidence type="ECO:0000256" key="7">
    <source>
        <dbReference type="ARBA" id="ARBA00023136"/>
    </source>
</evidence>
<protein>
    <recommendedName>
        <fullName evidence="11">Glycosyltransferase RgtA/B/C/D-like domain-containing protein</fullName>
    </recommendedName>
</protein>
<dbReference type="EMBL" id="JAAVJL010000002">
    <property type="protein sequence ID" value="NMF59811.1"/>
    <property type="molecule type" value="Genomic_DNA"/>
</dbReference>
<feature type="transmembrane region" description="Helical" evidence="8">
    <location>
        <begin position="169"/>
        <end position="185"/>
    </location>
</feature>
<keyword evidence="7 8" id="KW-0472">Membrane</keyword>
<feature type="transmembrane region" description="Helical" evidence="8">
    <location>
        <begin position="17"/>
        <end position="36"/>
    </location>
</feature>
<feature type="transmembrane region" description="Helical" evidence="8">
    <location>
        <begin position="284"/>
        <end position="301"/>
    </location>
</feature>
<keyword evidence="6 8" id="KW-1133">Transmembrane helix</keyword>
<feature type="transmembrane region" description="Helical" evidence="8">
    <location>
        <begin position="191"/>
        <end position="210"/>
    </location>
</feature>
<feature type="transmembrane region" description="Helical" evidence="8">
    <location>
        <begin position="343"/>
        <end position="367"/>
    </location>
</feature>
<evidence type="ECO:0000256" key="3">
    <source>
        <dbReference type="ARBA" id="ARBA00022676"/>
    </source>
</evidence>
<evidence type="ECO:0008006" key="11">
    <source>
        <dbReference type="Google" id="ProtNLM"/>
    </source>
</evidence>
<evidence type="ECO:0000256" key="4">
    <source>
        <dbReference type="ARBA" id="ARBA00022679"/>
    </source>
</evidence>